<dbReference type="InterPro" id="IPR010985">
    <property type="entry name" value="Ribbon_hlx_hlx"/>
</dbReference>
<proteinExistence type="predicted"/>
<dbReference type="PANTHER" id="PTHR40688">
    <property type="match status" value="1"/>
</dbReference>
<dbReference type="SUPFAM" id="SSF47598">
    <property type="entry name" value="Ribbon-helix-helix"/>
    <property type="match status" value="1"/>
</dbReference>
<dbReference type="PANTHER" id="PTHR40688:SF2">
    <property type="entry name" value="RIBBON-HELIX-HELIX PROTEIN COPG DOMAIN-CONTAINING PROTEIN"/>
    <property type="match status" value="1"/>
</dbReference>
<sequence>MKKQSKVASAAETRVMTAHVPTALAQRVDQLAAQLERPRGWVVKQALLAWVEEEELRHRMTLEGLAAADAGELVAHEEVEKWVRSLKTNKPLPPPLA</sequence>
<dbReference type="HOGENOM" id="CLU_155311_4_1_0"/>
<name>C1F3U1_ACIC5</name>
<dbReference type="InParanoid" id="C1F3U1"/>
<organism evidence="2 3">
    <name type="scientific">Acidobacterium capsulatum (strain ATCC 51196 / DSM 11244 / BCRC 80197 / JCM 7670 / NBRC 15755 / NCIMB 13165 / 161)</name>
    <dbReference type="NCBI Taxonomy" id="240015"/>
    <lineage>
        <taxon>Bacteria</taxon>
        <taxon>Pseudomonadati</taxon>
        <taxon>Acidobacteriota</taxon>
        <taxon>Terriglobia</taxon>
        <taxon>Terriglobales</taxon>
        <taxon>Acidobacteriaceae</taxon>
        <taxon>Acidobacterium</taxon>
    </lineage>
</organism>
<dbReference type="InterPro" id="IPR002145">
    <property type="entry name" value="CopG"/>
</dbReference>
<dbReference type="EMBL" id="CP001472">
    <property type="protein sequence ID" value="ACO34026.1"/>
    <property type="molecule type" value="Genomic_DNA"/>
</dbReference>
<dbReference type="eggNOG" id="COG3905">
    <property type="taxonomic scope" value="Bacteria"/>
</dbReference>
<dbReference type="GO" id="GO:0006355">
    <property type="term" value="P:regulation of DNA-templated transcription"/>
    <property type="evidence" value="ECO:0007669"/>
    <property type="project" value="InterPro"/>
</dbReference>
<dbReference type="CDD" id="cd22233">
    <property type="entry name" value="RHH_CopAso-like"/>
    <property type="match status" value="1"/>
</dbReference>
<dbReference type="Pfam" id="PF01402">
    <property type="entry name" value="RHH_1"/>
    <property type="match status" value="1"/>
</dbReference>
<dbReference type="KEGG" id="aca:ACP_2880"/>
<dbReference type="STRING" id="240015.ACP_2880"/>
<evidence type="ECO:0000313" key="3">
    <source>
        <dbReference type="Proteomes" id="UP000002207"/>
    </source>
</evidence>
<keyword evidence="3" id="KW-1185">Reference proteome</keyword>
<evidence type="ECO:0000313" key="2">
    <source>
        <dbReference type="EMBL" id="ACO34026.1"/>
    </source>
</evidence>
<gene>
    <name evidence="2" type="ordered locus">ACP_2880</name>
</gene>
<dbReference type="InterPro" id="IPR013321">
    <property type="entry name" value="Arc_rbn_hlx_hlx"/>
</dbReference>
<accession>C1F3U1</accession>
<reference evidence="2 3" key="1">
    <citation type="journal article" date="2009" name="Appl. Environ. Microbiol.">
        <title>Three genomes from the phylum Acidobacteria provide insight into the lifestyles of these microorganisms in soils.</title>
        <authorList>
            <person name="Ward N.L."/>
            <person name="Challacombe J.F."/>
            <person name="Janssen P.H."/>
            <person name="Henrissat B."/>
            <person name="Coutinho P.M."/>
            <person name="Wu M."/>
            <person name="Xie G."/>
            <person name="Haft D.H."/>
            <person name="Sait M."/>
            <person name="Badger J."/>
            <person name="Barabote R.D."/>
            <person name="Bradley B."/>
            <person name="Brettin T.S."/>
            <person name="Brinkac L.M."/>
            <person name="Bruce D."/>
            <person name="Creasy T."/>
            <person name="Daugherty S.C."/>
            <person name="Davidsen T.M."/>
            <person name="DeBoy R.T."/>
            <person name="Detter J.C."/>
            <person name="Dodson R.J."/>
            <person name="Durkin A.S."/>
            <person name="Ganapathy A."/>
            <person name="Gwinn-Giglio M."/>
            <person name="Han C.S."/>
            <person name="Khouri H."/>
            <person name="Kiss H."/>
            <person name="Kothari S.P."/>
            <person name="Madupu R."/>
            <person name="Nelson K.E."/>
            <person name="Nelson W.C."/>
            <person name="Paulsen I."/>
            <person name="Penn K."/>
            <person name="Ren Q."/>
            <person name="Rosovitz M.J."/>
            <person name="Selengut J.D."/>
            <person name="Shrivastava S."/>
            <person name="Sullivan S.A."/>
            <person name="Tapia R."/>
            <person name="Thompson L.S."/>
            <person name="Watkins K.L."/>
            <person name="Yang Q."/>
            <person name="Yu C."/>
            <person name="Zafar N."/>
            <person name="Zhou L."/>
            <person name="Kuske C.R."/>
        </authorList>
    </citation>
    <scope>NUCLEOTIDE SEQUENCE [LARGE SCALE GENOMIC DNA]</scope>
    <source>
        <strain evidence="3">ATCC 51196 / DSM 11244 / BCRC 80197 / JCM 7670 / NBRC 15755 / NCIMB 13165 / 161</strain>
    </source>
</reference>
<dbReference type="AlphaFoldDB" id="C1F3U1"/>
<dbReference type="Proteomes" id="UP000002207">
    <property type="component" value="Chromosome"/>
</dbReference>
<protein>
    <submittedName>
        <fullName evidence="2">Ribbon-helix-helix protein, copG family</fullName>
    </submittedName>
</protein>
<feature type="domain" description="Ribbon-helix-helix protein CopG" evidence="1">
    <location>
        <begin position="17"/>
        <end position="54"/>
    </location>
</feature>
<dbReference type="Gene3D" id="1.10.1220.10">
    <property type="entry name" value="Met repressor-like"/>
    <property type="match status" value="1"/>
</dbReference>
<evidence type="ECO:0000259" key="1">
    <source>
        <dbReference type="Pfam" id="PF01402"/>
    </source>
</evidence>
<dbReference type="InterPro" id="IPR052991">
    <property type="entry name" value="Non-func_TypeII_TA_Antitoxin"/>
</dbReference>